<keyword evidence="4" id="KW-1185">Reference proteome</keyword>
<organism evidence="3 4">
    <name type="scientific">Zingiber officinale</name>
    <name type="common">Ginger</name>
    <name type="synonym">Amomum zingiber</name>
    <dbReference type="NCBI Taxonomy" id="94328"/>
    <lineage>
        <taxon>Eukaryota</taxon>
        <taxon>Viridiplantae</taxon>
        <taxon>Streptophyta</taxon>
        <taxon>Embryophyta</taxon>
        <taxon>Tracheophyta</taxon>
        <taxon>Spermatophyta</taxon>
        <taxon>Magnoliopsida</taxon>
        <taxon>Liliopsida</taxon>
        <taxon>Zingiberales</taxon>
        <taxon>Zingiberaceae</taxon>
        <taxon>Zingiber</taxon>
    </lineage>
</organism>
<dbReference type="Proteomes" id="UP000734854">
    <property type="component" value="Unassembled WGS sequence"/>
</dbReference>
<feature type="region of interest" description="Disordered" evidence="1">
    <location>
        <begin position="246"/>
        <end position="275"/>
    </location>
</feature>
<evidence type="ECO:0000259" key="2">
    <source>
        <dbReference type="Pfam" id="PF05627"/>
    </source>
</evidence>
<feature type="compositionally biased region" description="Gly residues" evidence="1">
    <location>
        <begin position="261"/>
        <end position="275"/>
    </location>
</feature>
<evidence type="ECO:0000256" key="1">
    <source>
        <dbReference type="SAM" id="MobiDB-lite"/>
    </source>
</evidence>
<dbReference type="PANTHER" id="PTHR33882:SF2">
    <property type="entry name" value="EXPRESSED PROTEIN"/>
    <property type="match status" value="1"/>
</dbReference>
<dbReference type="Pfam" id="PF05627">
    <property type="entry name" value="AvrRpt-cleavage"/>
    <property type="match status" value="1"/>
</dbReference>
<feature type="region of interest" description="Disordered" evidence="1">
    <location>
        <begin position="118"/>
        <end position="144"/>
    </location>
</feature>
<gene>
    <name evidence="3" type="ORF">ZIOFF_064422</name>
</gene>
<dbReference type="PANTHER" id="PTHR33882">
    <property type="entry name" value="PATHOGENIC TYPE III EFFECTOR AVIRULENCE FACTOR AVR AVRRPT-CLEAVAGE: CLEAVAGE SITE PROTEIN"/>
    <property type="match status" value="1"/>
</dbReference>
<accession>A0A8J5EVZ1</accession>
<comment type="caution">
    <text evidence="3">The sequence shown here is derived from an EMBL/GenBank/DDBJ whole genome shotgun (WGS) entry which is preliminary data.</text>
</comment>
<protein>
    <recommendedName>
        <fullName evidence="2">RIN4 pathogenic type III effector avirulence factor Avr cleavage site domain-containing protein</fullName>
    </recommendedName>
</protein>
<dbReference type="InterPro" id="IPR008700">
    <property type="entry name" value="TypeIII_avirulence_cleave"/>
</dbReference>
<feature type="domain" description="RIN4 pathogenic type III effector avirulence factor Avr cleavage site" evidence="2">
    <location>
        <begin position="67"/>
        <end position="98"/>
    </location>
</feature>
<reference evidence="3 4" key="1">
    <citation type="submission" date="2020-08" db="EMBL/GenBank/DDBJ databases">
        <title>Plant Genome Project.</title>
        <authorList>
            <person name="Zhang R.-G."/>
        </authorList>
    </citation>
    <scope>NUCLEOTIDE SEQUENCE [LARGE SCALE GENOMIC DNA]</scope>
    <source>
        <tissue evidence="3">Rhizome</tissue>
    </source>
</reference>
<evidence type="ECO:0000313" key="3">
    <source>
        <dbReference type="EMBL" id="KAG6475204.1"/>
    </source>
</evidence>
<sequence>MATSTINQFNLDRHQLSNSKYAEKIHHRHGRFQAGTCFLLFLILSGRLSLAFDAGFLVNQEDHSASGWMSVPPFGEWDSKNGVPDYSMDFTKIREMRKNNKNPSRASLGNEEELNKLADKGAKEDRCRRSDLATSQGHRPIHNHHHGSPSVYISFYFYLNPFVLIKLAGEEEVYGLLPVLHRRMSRIGRKKKVHMPINQSLKKETIEISKPEGCLMAHGGPIAFPRWDSTTVRAALALASSTAREGKSRTGGALSNTDYYEGGGGGDTASLSPGG</sequence>
<evidence type="ECO:0000313" key="4">
    <source>
        <dbReference type="Proteomes" id="UP000734854"/>
    </source>
</evidence>
<dbReference type="AlphaFoldDB" id="A0A8J5EVZ1"/>
<name>A0A8J5EVZ1_ZINOF</name>
<feature type="compositionally biased region" description="Basic and acidic residues" evidence="1">
    <location>
        <begin position="118"/>
        <end position="131"/>
    </location>
</feature>
<proteinExistence type="predicted"/>
<dbReference type="EMBL" id="JACMSC010000018">
    <property type="protein sequence ID" value="KAG6475204.1"/>
    <property type="molecule type" value="Genomic_DNA"/>
</dbReference>